<evidence type="ECO:0000313" key="2">
    <source>
        <dbReference type="Proteomes" id="UP000199199"/>
    </source>
</evidence>
<protein>
    <submittedName>
        <fullName evidence="1">Uncharacterized protein</fullName>
    </submittedName>
</protein>
<accession>A0A1I6Q5X2</accession>
<organism evidence="1 2">
    <name type="scientific">Halostagnicola kamekurae</name>
    <dbReference type="NCBI Taxonomy" id="619731"/>
    <lineage>
        <taxon>Archaea</taxon>
        <taxon>Methanobacteriati</taxon>
        <taxon>Methanobacteriota</taxon>
        <taxon>Stenosarchaea group</taxon>
        <taxon>Halobacteria</taxon>
        <taxon>Halobacteriales</taxon>
        <taxon>Natrialbaceae</taxon>
        <taxon>Halostagnicola</taxon>
    </lineage>
</organism>
<dbReference type="AlphaFoldDB" id="A0A1I6Q5X2"/>
<dbReference type="RefSeq" id="WP_092902285.1">
    <property type="nucleotide sequence ID" value="NZ_FOZS01000001.1"/>
</dbReference>
<evidence type="ECO:0000313" key="1">
    <source>
        <dbReference type="EMBL" id="SFS47832.1"/>
    </source>
</evidence>
<name>A0A1I6Q5X2_9EURY</name>
<dbReference type="OrthoDB" id="165777at2157"/>
<dbReference type="InterPro" id="IPR058320">
    <property type="entry name" value="DUF8007"/>
</dbReference>
<dbReference type="Pfam" id="PF26029">
    <property type="entry name" value="DUF8007"/>
    <property type="match status" value="1"/>
</dbReference>
<proteinExistence type="predicted"/>
<dbReference type="Proteomes" id="UP000199199">
    <property type="component" value="Unassembled WGS sequence"/>
</dbReference>
<gene>
    <name evidence="1" type="ORF">SAMN04488556_1004</name>
</gene>
<dbReference type="EMBL" id="FOZS01000001">
    <property type="protein sequence ID" value="SFS47832.1"/>
    <property type="molecule type" value="Genomic_DNA"/>
</dbReference>
<sequence length="74" mass="8378">MATDREACGRCSMSVAVDVANGDRDDDERAKRDPYGRDRIEVDERELKILSPDGWIAGLSSRLNDAAQRAIWRR</sequence>
<keyword evidence="2" id="KW-1185">Reference proteome</keyword>
<reference evidence="2" key="1">
    <citation type="submission" date="2016-10" db="EMBL/GenBank/DDBJ databases">
        <authorList>
            <person name="Varghese N."/>
            <person name="Submissions S."/>
        </authorList>
    </citation>
    <scope>NUCLEOTIDE SEQUENCE [LARGE SCALE GENOMIC DNA]</scope>
    <source>
        <strain evidence="2">DSM 22427</strain>
    </source>
</reference>